<evidence type="ECO:0000313" key="3">
    <source>
        <dbReference type="Proteomes" id="UP001143463"/>
    </source>
</evidence>
<comment type="caution">
    <text evidence="2">The sequence shown here is derived from an EMBL/GenBank/DDBJ whole genome shotgun (WGS) entry which is preliminary data.</text>
</comment>
<dbReference type="EMBL" id="BSFQ01000018">
    <property type="protein sequence ID" value="GLL13000.1"/>
    <property type="molecule type" value="Genomic_DNA"/>
</dbReference>
<evidence type="ECO:0000256" key="1">
    <source>
        <dbReference type="SAM" id="MobiDB-lite"/>
    </source>
</evidence>
<reference evidence="2" key="1">
    <citation type="journal article" date="2014" name="Int. J. Syst. Evol. Microbiol.">
        <title>Complete genome sequence of Corynebacterium casei LMG S-19264T (=DSM 44701T), isolated from a smear-ripened cheese.</title>
        <authorList>
            <consortium name="US DOE Joint Genome Institute (JGI-PGF)"/>
            <person name="Walter F."/>
            <person name="Albersmeier A."/>
            <person name="Kalinowski J."/>
            <person name="Ruckert C."/>
        </authorList>
    </citation>
    <scope>NUCLEOTIDE SEQUENCE</scope>
    <source>
        <strain evidence="2">VKM Ac-1069</strain>
    </source>
</reference>
<evidence type="ECO:0000313" key="2">
    <source>
        <dbReference type="EMBL" id="GLL13000.1"/>
    </source>
</evidence>
<dbReference type="Proteomes" id="UP001143463">
    <property type="component" value="Unassembled WGS sequence"/>
</dbReference>
<keyword evidence="3" id="KW-1185">Reference proteome</keyword>
<dbReference type="AlphaFoldDB" id="A0A9W6NX26"/>
<gene>
    <name evidence="2" type="ORF">GCM10017577_41430</name>
</gene>
<accession>A0A9W6NX26</accession>
<name>A0A9W6NX26_9PSEU</name>
<feature type="compositionally biased region" description="Basic and acidic residues" evidence="1">
    <location>
        <begin position="25"/>
        <end position="35"/>
    </location>
</feature>
<feature type="region of interest" description="Disordered" evidence="1">
    <location>
        <begin position="17"/>
        <end position="38"/>
    </location>
</feature>
<reference evidence="2" key="2">
    <citation type="submission" date="2023-01" db="EMBL/GenBank/DDBJ databases">
        <authorList>
            <person name="Sun Q."/>
            <person name="Evtushenko L."/>
        </authorList>
    </citation>
    <scope>NUCLEOTIDE SEQUENCE</scope>
    <source>
        <strain evidence="2">VKM Ac-1069</strain>
    </source>
</reference>
<protein>
    <submittedName>
        <fullName evidence="2">Uncharacterized protein</fullName>
    </submittedName>
</protein>
<proteinExistence type="predicted"/>
<organism evidence="2 3">
    <name type="scientific">Pseudonocardia halophobica</name>
    <dbReference type="NCBI Taxonomy" id="29401"/>
    <lineage>
        <taxon>Bacteria</taxon>
        <taxon>Bacillati</taxon>
        <taxon>Actinomycetota</taxon>
        <taxon>Actinomycetes</taxon>
        <taxon>Pseudonocardiales</taxon>
        <taxon>Pseudonocardiaceae</taxon>
        <taxon>Pseudonocardia</taxon>
    </lineage>
</organism>
<sequence length="92" mass="10089">MPAQRRVAVEGLHGARCQAVQPQRQQRDLARDRVRSHGTLRITRTLPVGRPSGAPYTIGKATVPNEWISYPRFAKIAGMTIRGGAGFHLSGE</sequence>